<accession>A0A0B6D4E1</accession>
<name>A0A0B6D4E1_9GAMM</name>
<dbReference type="InterPro" id="IPR029439">
    <property type="entry name" value="Wzt_C"/>
</dbReference>
<dbReference type="GO" id="GO:0140359">
    <property type="term" value="F:ABC-type transporter activity"/>
    <property type="evidence" value="ECO:0007669"/>
    <property type="project" value="InterPro"/>
</dbReference>
<dbReference type="SMART" id="SM00382">
    <property type="entry name" value="AAA"/>
    <property type="match status" value="1"/>
</dbReference>
<gene>
    <name evidence="6" type="ORF">LA55_1627</name>
</gene>
<keyword evidence="3" id="KW-0547">Nucleotide-binding</keyword>
<keyword evidence="2" id="KW-0813">Transport</keyword>
<keyword evidence="4" id="KW-0067">ATP-binding</keyword>
<evidence type="ECO:0000313" key="6">
    <source>
        <dbReference type="EMBL" id="AJI53187.1"/>
    </source>
</evidence>
<dbReference type="InterPro" id="IPR003593">
    <property type="entry name" value="AAA+_ATPase"/>
</dbReference>
<evidence type="ECO:0000256" key="1">
    <source>
        <dbReference type="ARBA" id="ARBA00005417"/>
    </source>
</evidence>
<proteinExistence type="inferred from homology"/>
<dbReference type="RefSeq" id="WP_044526693.1">
    <property type="nucleotide sequence ID" value="NZ_CP009440.1"/>
</dbReference>
<evidence type="ECO:0000256" key="3">
    <source>
        <dbReference type="ARBA" id="ARBA00022741"/>
    </source>
</evidence>
<evidence type="ECO:0000313" key="7">
    <source>
        <dbReference type="Proteomes" id="UP000031830"/>
    </source>
</evidence>
<dbReference type="KEGG" id="fpz:LA55_1627"/>
<reference evidence="6 7" key="1">
    <citation type="journal article" date="2015" name="Genome Announc.">
        <title>Genome sequencing of 18 francisella strains to aid in assay development and testing.</title>
        <authorList>
            <person name="Johnson S.L."/>
            <person name="Daligault H.E."/>
            <person name="Davenport K.W."/>
            <person name="Coyne S.R."/>
            <person name="Frey K.G."/>
            <person name="Koroleva G.I."/>
            <person name="Broomall S.M."/>
            <person name="Bishop-Lilly K.A."/>
            <person name="Bruce D.C."/>
            <person name="Chertkov O."/>
            <person name="Freitas T."/>
            <person name="Jaissle J."/>
            <person name="Ladner J.T."/>
            <person name="Rosenzweig C.N."/>
            <person name="Gibbons H.S."/>
            <person name="Palacios G.F."/>
            <person name="Redden C.L."/>
            <person name="Xu Y."/>
            <person name="Minogue T.D."/>
            <person name="Chain P.S."/>
        </authorList>
    </citation>
    <scope>NUCLEOTIDE SEQUENCE [LARGE SCALE GENOMIC DNA]</scope>
    <source>
        <strain evidence="6 7">GA01-2794</strain>
    </source>
</reference>
<dbReference type="InterPro" id="IPR015860">
    <property type="entry name" value="ABC_transpr_TagH-like"/>
</dbReference>
<dbReference type="GO" id="GO:0016020">
    <property type="term" value="C:membrane"/>
    <property type="evidence" value="ECO:0007669"/>
    <property type="project" value="InterPro"/>
</dbReference>
<sequence length="419" mass="47228">MKKNIAIKLDRVTKNYKVYDRARDRVKEAFSITRKKYHRDFCAVKDISLEIKRGEVIGLFGLNGAGKSTLLKMIAGVVTPSSGRVLVHGHMSAMLELGGNVNPELTGMQNVIYNLDLNKIKEPERTRTIKEIVDFAEIGDYINQPVKSYSSGMRARLAFGISTTIKPEILIVDEVLAVGDAVFQNKCFVKIRQLLKGGTTVIFVSHNISLMVEICNRAIFLHQKEILLDGEPKLVAHHYQKALFSADQEKAIQEIKLLNGGVNFDNSDSDSQKISSLVEDGKELDLITKSLGIYDTDGEPISFLETGMDYDLSLMVVFKRNFDKVKITFSAQDVTGKKITTFNSYSSDTEIENISSDEKYVITNKFKCDVFKGHYTVYVKFFDIGDDRFDSELRVNEIGVRFEVGIISRESKVEIQKLK</sequence>
<dbReference type="InterPro" id="IPR017871">
    <property type="entry name" value="ABC_transporter-like_CS"/>
</dbReference>
<dbReference type="PANTHER" id="PTHR46743">
    <property type="entry name" value="TEICHOIC ACIDS EXPORT ATP-BINDING PROTEIN TAGH"/>
    <property type="match status" value="1"/>
</dbReference>
<dbReference type="PROSITE" id="PS00211">
    <property type="entry name" value="ABC_TRANSPORTER_1"/>
    <property type="match status" value="1"/>
</dbReference>
<dbReference type="AlphaFoldDB" id="A0A0B6D4E1"/>
<dbReference type="InterPro" id="IPR027417">
    <property type="entry name" value="P-loop_NTPase"/>
</dbReference>
<organism evidence="6 7">
    <name type="scientific">Francisella philomiragia</name>
    <dbReference type="NCBI Taxonomy" id="28110"/>
    <lineage>
        <taxon>Bacteria</taxon>
        <taxon>Pseudomonadati</taxon>
        <taxon>Pseudomonadota</taxon>
        <taxon>Gammaproteobacteria</taxon>
        <taxon>Thiotrichales</taxon>
        <taxon>Francisellaceae</taxon>
        <taxon>Francisella</taxon>
    </lineage>
</organism>
<dbReference type="Gene3D" id="2.70.50.60">
    <property type="entry name" value="abc- transporter (atp binding component) like domain"/>
    <property type="match status" value="1"/>
</dbReference>
<evidence type="ECO:0000259" key="5">
    <source>
        <dbReference type="PROSITE" id="PS50893"/>
    </source>
</evidence>
<evidence type="ECO:0000256" key="4">
    <source>
        <dbReference type="ARBA" id="ARBA00022840"/>
    </source>
</evidence>
<dbReference type="EMBL" id="CP009440">
    <property type="protein sequence ID" value="AJI53187.1"/>
    <property type="molecule type" value="Genomic_DNA"/>
</dbReference>
<dbReference type="Pfam" id="PF14524">
    <property type="entry name" value="Wzt_C"/>
    <property type="match status" value="1"/>
</dbReference>
<dbReference type="OrthoDB" id="9778870at2"/>
<dbReference type="GO" id="GO:0005524">
    <property type="term" value="F:ATP binding"/>
    <property type="evidence" value="ECO:0007669"/>
    <property type="project" value="UniProtKB-KW"/>
</dbReference>
<comment type="similarity">
    <text evidence="1">Belongs to the ABC transporter superfamily.</text>
</comment>
<dbReference type="InterPro" id="IPR050683">
    <property type="entry name" value="Bact_Polysacc_Export_ATP-bd"/>
</dbReference>
<dbReference type="Gene3D" id="3.40.50.300">
    <property type="entry name" value="P-loop containing nucleotide triphosphate hydrolases"/>
    <property type="match status" value="1"/>
</dbReference>
<dbReference type="CDD" id="cd03220">
    <property type="entry name" value="ABC_KpsT_Wzt"/>
    <property type="match status" value="1"/>
</dbReference>
<dbReference type="PANTHER" id="PTHR46743:SF2">
    <property type="entry name" value="TEICHOIC ACIDS EXPORT ATP-BINDING PROTEIN TAGH"/>
    <property type="match status" value="1"/>
</dbReference>
<feature type="domain" description="ABC transporter" evidence="5">
    <location>
        <begin position="7"/>
        <end position="248"/>
    </location>
</feature>
<dbReference type="GO" id="GO:0016887">
    <property type="term" value="F:ATP hydrolysis activity"/>
    <property type="evidence" value="ECO:0007669"/>
    <property type="project" value="InterPro"/>
</dbReference>
<dbReference type="PROSITE" id="PS50893">
    <property type="entry name" value="ABC_TRANSPORTER_2"/>
    <property type="match status" value="1"/>
</dbReference>
<dbReference type="InterPro" id="IPR003439">
    <property type="entry name" value="ABC_transporter-like_ATP-bd"/>
</dbReference>
<protein>
    <submittedName>
        <fullName evidence="6">ABC transporter family protein</fullName>
    </submittedName>
</protein>
<dbReference type="Pfam" id="PF00005">
    <property type="entry name" value="ABC_tran"/>
    <property type="match status" value="1"/>
</dbReference>
<dbReference type="SUPFAM" id="SSF52540">
    <property type="entry name" value="P-loop containing nucleoside triphosphate hydrolases"/>
    <property type="match status" value="1"/>
</dbReference>
<dbReference type="Proteomes" id="UP000031830">
    <property type="component" value="Chromosome"/>
</dbReference>
<evidence type="ECO:0000256" key="2">
    <source>
        <dbReference type="ARBA" id="ARBA00022448"/>
    </source>
</evidence>